<name>A0A844G880_9BACT</name>
<gene>
    <name evidence="1" type="ORF">FYJ85_18840</name>
</gene>
<organism evidence="1 2">
    <name type="scientific">Victivallis lenta</name>
    <dbReference type="NCBI Taxonomy" id="2606640"/>
    <lineage>
        <taxon>Bacteria</taxon>
        <taxon>Pseudomonadati</taxon>
        <taxon>Lentisphaerota</taxon>
        <taxon>Lentisphaeria</taxon>
        <taxon>Victivallales</taxon>
        <taxon>Victivallaceae</taxon>
        <taxon>Victivallis</taxon>
    </lineage>
</organism>
<accession>A0A844G880</accession>
<comment type="caution">
    <text evidence="1">The sequence shown here is derived from an EMBL/GenBank/DDBJ whole genome shotgun (WGS) entry which is preliminary data.</text>
</comment>
<proteinExistence type="predicted"/>
<dbReference type="RefSeq" id="WP_154420235.1">
    <property type="nucleotide sequence ID" value="NZ_VUNS01000029.1"/>
</dbReference>
<evidence type="ECO:0000313" key="2">
    <source>
        <dbReference type="Proteomes" id="UP000435649"/>
    </source>
</evidence>
<protein>
    <submittedName>
        <fullName evidence="1">Uncharacterized protein</fullName>
    </submittedName>
</protein>
<reference evidence="1 2" key="1">
    <citation type="submission" date="2019-08" db="EMBL/GenBank/DDBJ databases">
        <title>In-depth cultivation of the pig gut microbiome towards novel bacterial diversity and tailored functional studies.</title>
        <authorList>
            <person name="Wylensek D."/>
            <person name="Hitch T.C.A."/>
            <person name="Clavel T."/>
        </authorList>
    </citation>
    <scope>NUCLEOTIDE SEQUENCE [LARGE SCALE GENOMIC DNA]</scope>
    <source>
        <strain evidence="1 2">BBE-744-WT-12</strain>
    </source>
</reference>
<keyword evidence="2" id="KW-1185">Reference proteome</keyword>
<evidence type="ECO:0000313" key="1">
    <source>
        <dbReference type="EMBL" id="MST99095.1"/>
    </source>
</evidence>
<dbReference type="EMBL" id="VUNS01000029">
    <property type="protein sequence ID" value="MST99095.1"/>
    <property type="molecule type" value="Genomic_DNA"/>
</dbReference>
<dbReference type="AlphaFoldDB" id="A0A844G880"/>
<dbReference type="Proteomes" id="UP000435649">
    <property type="component" value="Unassembled WGS sequence"/>
</dbReference>
<sequence length="155" mass="17849">MKNITCGQKEQLSVLFRRGQLSGLPVRNPAKLSEAAAARLIAAAAQVPFGTYRLVSERMRRRLLKLREGKRVRFEDCELEFMTEDIAMGLFWVAGRREYRDTVPALRMLHQRVRKMVAKGFLEYIPNWEICLLDADEADRLIAEGERKVAALLEK</sequence>